<name>A0AAW1TFP3_9CHLO</name>
<organism evidence="3 4">
    <name type="scientific">Apatococcus fuscideae</name>
    <dbReference type="NCBI Taxonomy" id="2026836"/>
    <lineage>
        <taxon>Eukaryota</taxon>
        <taxon>Viridiplantae</taxon>
        <taxon>Chlorophyta</taxon>
        <taxon>core chlorophytes</taxon>
        <taxon>Trebouxiophyceae</taxon>
        <taxon>Chlorellales</taxon>
        <taxon>Chlorellaceae</taxon>
        <taxon>Apatococcus</taxon>
    </lineage>
</organism>
<feature type="chain" id="PRO_5043373997" evidence="2">
    <location>
        <begin position="21"/>
        <end position="228"/>
    </location>
</feature>
<dbReference type="AlphaFoldDB" id="A0AAW1TFP3"/>
<feature type="signal peptide" evidence="2">
    <location>
        <begin position="1"/>
        <end position="20"/>
    </location>
</feature>
<evidence type="ECO:0000256" key="1">
    <source>
        <dbReference type="SAM" id="MobiDB-lite"/>
    </source>
</evidence>
<reference evidence="3 4" key="1">
    <citation type="journal article" date="2024" name="Nat. Commun.">
        <title>Phylogenomics reveals the evolutionary origins of lichenization in chlorophyte algae.</title>
        <authorList>
            <person name="Puginier C."/>
            <person name="Libourel C."/>
            <person name="Otte J."/>
            <person name="Skaloud P."/>
            <person name="Haon M."/>
            <person name="Grisel S."/>
            <person name="Petersen M."/>
            <person name="Berrin J.G."/>
            <person name="Delaux P.M."/>
            <person name="Dal Grande F."/>
            <person name="Keller J."/>
        </authorList>
    </citation>
    <scope>NUCLEOTIDE SEQUENCE [LARGE SCALE GENOMIC DNA]</scope>
    <source>
        <strain evidence="3 4">SAG 2523</strain>
    </source>
</reference>
<comment type="caution">
    <text evidence="3">The sequence shown here is derived from an EMBL/GenBank/DDBJ whole genome shotgun (WGS) entry which is preliminary data.</text>
</comment>
<feature type="region of interest" description="Disordered" evidence="1">
    <location>
        <begin position="200"/>
        <end position="228"/>
    </location>
</feature>
<dbReference type="Proteomes" id="UP001485043">
    <property type="component" value="Unassembled WGS sequence"/>
</dbReference>
<dbReference type="EMBL" id="JALJOV010000103">
    <property type="protein sequence ID" value="KAK9867194.1"/>
    <property type="molecule type" value="Genomic_DNA"/>
</dbReference>
<protein>
    <submittedName>
        <fullName evidence="3">Uncharacterized protein</fullName>
    </submittedName>
</protein>
<keyword evidence="2" id="KW-0732">Signal</keyword>
<accession>A0AAW1TFP3</accession>
<keyword evidence="4" id="KW-1185">Reference proteome</keyword>
<gene>
    <name evidence="3" type="ORF">WJX84_010458</name>
</gene>
<evidence type="ECO:0000313" key="3">
    <source>
        <dbReference type="EMBL" id="KAK9867194.1"/>
    </source>
</evidence>
<evidence type="ECO:0000256" key="2">
    <source>
        <dbReference type="SAM" id="SignalP"/>
    </source>
</evidence>
<proteinExistence type="predicted"/>
<evidence type="ECO:0000313" key="4">
    <source>
        <dbReference type="Proteomes" id="UP001485043"/>
    </source>
</evidence>
<sequence length="228" mass="23673">MYHVLSFAVLLGASASMVAGQYSPSSPAATTSVTSSPSAQQGWQQVFSGLTSMSSGYIQQGQQWGQQVQSELSQLSSYSPAKLEQYVDQYQQQYCTPASITPEMKMPGNYTGTSIVLSFQLGNCTFGSDWTTTKQIECQQPSLVYIKSPAVLTAPYKTPVSFTDQECKISKSFGSNETQEVPAAATPTVSITIPTVSSVPATPAATSAPSSAAATAATGGTATGAASG</sequence>